<dbReference type="KEGG" id="marq:MARGE09_P3927"/>
<accession>A0AAN1WLD9</accession>
<protein>
    <recommendedName>
        <fullName evidence="4">Imelysin-like domain-containing protein</fullName>
    </recommendedName>
</protein>
<gene>
    <name evidence="5" type="ORF">MARGE09_P3927</name>
</gene>
<dbReference type="RefSeq" id="WP_236984989.1">
    <property type="nucleotide sequence ID" value="NZ_AP023086.1"/>
</dbReference>
<evidence type="ECO:0000256" key="1">
    <source>
        <dbReference type="ARBA" id="ARBA00004196"/>
    </source>
</evidence>
<evidence type="ECO:0000256" key="2">
    <source>
        <dbReference type="ARBA" id="ARBA00022729"/>
    </source>
</evidence>
<dbReference type="PROSITE" id="PS51257">
    <property type="entry name" value="PROKAR_LIPOPROTEIN"/>
    <property type="match status" value="1"/>
</dbReference>
<proteinExistence type="predicted"/>
<dbReference type="GO" id="GO:0030313">
    <property type="term" value="C:cell envelope"/>
    <property type="evidence" value="ECO:0007669"/>
    <property type="project" value="UniProtKB-SubCell"/>
</dbReference>
<evidence type="ECO:0000313" key="5">
    <source>
        <dbReference type="EMBL" id="BCD99725.1"/>
    </source>
</evidence>
<dbReference type="Pfam" id="PF09375">
    <property type="entry name" value="Peptidase_M75"/>
    <property type="match status" value="1"/>
</dbReference>
<evidence type="ECO:0000259" key="4">
    <source>
        <dbReference type="Pfam" id="PF09375"/>
    </source>
</evidence>
<dbReference type="Gene3D" id="1.20.1420.20">
    <property type="entry name" value="M75 peptidase, HXXE motif"/>
    <property type="match status" value="1"/>
</dbReference>
<feature type="domain" description="Imelysin-like" evidence="4">
    <location>
        <begin position="69"/>
        <end position="306"/>
    </location>
</feature>
<sequence>MPLLRRFRMLMLAALCGGALIGCGSDGPAVSSATTDTPSPSQPLPLVAPHNQTITLWQNQQLQISNAISQAQALEQQLQQLLKEPDAEHLLASQQQWLLAADAIEALALIGPLGRATHNAQWREINQAFDFISVWPAQLGYLDENEQHGKTGLIYDIDTAINAENLRHQHGLTHVQDASLGIYPLGLILWGAGDNRVGSDFTQSQSLNESELRMGYSSTHELANNRRRQLIQLQAQLLVEDLTQLHAAWARRDRNSAINAISQASIEEQHSQHVKAALDLLTQQLLELKSAPYNDGTHNEPSWNLERRNKRWQTQLQQLAHWLALLDINYLAEPILQLQQVLSAQYANADQAGENLPRPADSDIEAKLATMALALKKTIENRPQP</sequence>
<evidence type="ECO:0000313" key="6">
    <source>
        <dbReference type="Proteomes" id="UP001320119"/>
    </source>
</evidence>
<dbReference type="InterPro" id="IPR018976">
    <property type="entry name" value="Imelysin-like"/>
</dbReference>
<feature type="chain" id="PRO_5042871443" description="Imelysin-like domain-containing protein" evidence="3">
    <location>
        <begin position="22"/>
        <end position="385"/>
    </location>
</feature>
<keyword evidence="6" id="KW-1185">Reference proteome</keyword>
<keyword evidence="2 3" id="KW-0732">Signal</keyword>
<dbReference type="EMBL" id="AP023086">
    <property type="protein sequence ID" value="BCD99725.1"/>
    <property type="molecule type" value="Genomic_DNA"/>
</dbReference>
<organism evidence="5 6">
    <name type="scientific">Marinagarivorans cellulosilyticus</name>
    <dbReference type="NCBI Taxonomy" id="2721545"/>
    <lineage>
        <taxon>Bacteria</taxon>
        <taxon>Pseudomonadati</taxon>
        <taxon>Pseudomonadota</taxon>
        <taxon>Gammaproteobacteria</taxon>
        <taxon>Cellvibrionales</taxon>
        <taxon>Cellvibrionaceae</taxon>
        <taxon>Marinagarivorans</taxon>
    </lineage>
</organism>
<dbReference type="AlphaFoldDB" id="A0AAN1WLD9"/>
<name>A0AAN1WLD9_9GAMM</name>
<reference evidence="5 6" key="1">
    <citation type="journal article" date="2022" name="IScience">
        <title>An ultrasensitive nanofiber-based assay for enzymatic hydrolysis and deep-sea microbial degradation of cellulose.</title>
        <authorList>
            <person name="Tsudome M."/>
            <person name="Tachioka M."/>
            <person name="Miyazaki M."/>
            <person name="Uchimura K."/>
            <person name="Tsuda M."/>
            <person name="Takaki Y."/>
            <person name="Deguchi S."/>
        </authorList>
    </citation>
    <scope>NUCLEOTIDE SEQUENCE [LARGE SCALE GENOMIC DNA]</scope>
    <source>
        <strain evidence="5 6">GE09</strain>
    </source>
</reference>
<dbReference type="InterPro" id="IPR038352">
    <property type="entry name" value="Imelysin_sf"/>
</dbReference>
<dbReference type="Proteomes" id="UP001320119">
    <property type="component" value="Chromosome"/>
</dbReference>
<evidence type="ECO:0000256" key="3">
    <source>
        <dbReference type="SAM" id="SignalP"/>
    </source>
</evidence>
<feature type="signal peptide" evidence="3">
    <location>
        <begin position="1"/>
        <end position="21"/>
    </location>
</feature>
<comment type="subcellular location">
    <subcellularLocation>
        <location evidence="1">Cell envelope</location>
    </subcellularLocation>
</comment>